<dbReference type="EMBL" id="JARK01001580">
    <property type="protein sequence ID" value="EYB88603.1"/>
    <property type="molecule type" value="Genomic_DNA"/>
</dbReference>
<comment type="caution">
    <text evidence="1">The sequence shown here is derived from an EMBL/GenBank/DDBJ whole genome shotgun (WGS) entry which is preliminary data.</text>
</comment>
<protein>
    <submittedName>
        <fullName evidence="1">Uncharacterized protein</fullName>
    </submittedName>
</protein>
<reference evidence="2" key="1">
    <citation type="journal article" date="2015" name="Nat. Genet.">
        <title>The genome and transcriptome of the zoonotic hookworm Ancylostoma ceylanicum identify infection-specific gene families.</title>
        <authorList>
            <person name="Schwarz E.M."/>
            <person name="Hu Y."/>
            <person name="Antoshechkin I."/>
            <person name="Miller M.M."/>
            <person name="Sternberg P.W."/>
            <person name="Aroian R.V."/>
        </authorList>
    </citation>
    <scope>NUCLEOTIDE SEQUENCE</scope>
    <source>
        <strain evidence="2">HY135</strain>
    </source>
</reference>
<dbReference type="AlphaFoldDB" id="A0A016SD59"/>
<keyword evidence="2" id="KW-1185">Reference proteome</keyword>
<dbReference type="OrthoDB" id="5806406at2759"/>
<organism evidence="1 2">
    <name type="scientific">Ancylostoma ceylanicum</name>
    <dbReference type="NCBI Taxonomy" id="53326"/>
    <lineage>
        <taxon>Eukaryota</taxon>
        <taxon>Metazoa</taxon>
        <taxon>Ecdysozoa</taxon>
        <taxon>Nematoda</taxon>
        <taxon>Chromadorea</taxon>
        <taxon>Rhabditida</taxon>
        <taxon>Rhabditina</taxon>
        <taxon>Rhabditomorpha</taxon>
        <taxon>Strongyloidea</taxon>
        <taxon>Ancylostomatidae</taxon>
        <taxon>Ancylostomatinae</taxon>
        <taxon>Ancylostoma</taxon>
    </lineage>
</organism>
<evidence type="ECO:0000313" key="2">
    <source>
        <dbReference type="Proteomes" id="UP000024635"/>
    </source>
</evidence>
<sequence length="111" mass="12813">MRIIQSASAAQMSEHVVDGGGDHLTAPENDAMNGSTLLEDEENVMHGVEEYFYELLIDMDLVSKYRHTHPMQIQAAQMVLSREILRVWDLIYNHRFLRMYFDDNGARREGA</sequence>
<proteinExistence type="predicted"/>
<gene>
    <name evidence="1" type="primary">Acey_s0244.g3526</name>
    <name evidence="1" type="ORF">Y032_0244g3526</name>
</gene>
<accession>A0A016SD59</accession>
<name>A0A016SD59_9BILA</name>
<evidence type="ECO:0000313" key="1">
    <source>
        <dbReference type="EMBL" id="EYB88603.1"/>
    </source>
</evidence>
<dbReference type="Proteomes" id="UP000024635">
    <property type="component" value="Unassembled WGS sequence"/>
</dbReference>